<reference evidence="1" key="1">
    <citation type="journal article" date="2020" name="New Phytol.">
        <title>Comparative genomics reveals dynamic genome evolution in host specialist ectomycorrhizal fungi.</title>
        <authorList>
            <person name="Lofgren L.A."/>
            <person name="Nguyen N.H."/>
            <person name="Vilgalys R."/>
            <person name="Ruytinx J."/>
            <person name="Liao H.L."/>
            <person name="Branco S."/>
            <person name="Kuo A."/>
            <person name="LaButti K."/>
            <person name="Lipzen A."/>
            <person name="Andreopoulos W."/>
            <person name="Pangilinan J."/>
            <person name="Riley R."/>
            <person name="Hundley H."/>
            <person name="Na H."/>
            <person name="Barry K."/>
            <person name="Grigoriev I.V."/>
            <person name="Stajich J.E."/>
            <person name="Kennedy P.G."/>
        </authorList>
    </citation>
    <scope>NUCLEOTIDE SEQUENCE</scope>
    <source>
        <strain evidence="1">FC423</strain>
    </source>
</reference>
<keyword evidence="2" id="KW-1185">Reference proteome</keyword>
<sequence>MPDNLEHELPDDPSTYAEAMASKHAAQWTTALKEEFDSLRELGVYKLVPRMAIPPGRKIMCSRPVFKLKRDQHG</sequence>
<dbReference type="EMBL" id="JABBWM010000016">
    <property type="protein sequence ID" value="KAG2111901.1"/>
    <property type="molecule type" value="Genomic_DNA"/>
</dbReference>
<dbReference type="AlphaFoldDB" id="A0A9P7JWG3"/>
<evidence type="ECO:0008006" key="3">
    <source>
        <dbReference type="Google" id="ProtNLM"/>
    </source>
</evidence>
<comment type="caution">
    <text evidence="1">The sequence shown here is derived from an EMBL/GenBank/DDBJ whole genome shotgun (WGS) entry which is preliminary data.</text>
</comment>
<dbReference type="GeneID" id="64693376"/>
<accession>A0A9P7JWG3</accession>
<evidence type="ECO:0000313" key="2">
    <source>
        <dbReference type="Proteomes" id="UP000823399"/>
    </source>
</evidence>
<dbReference type="OrthoDB" id="2687355at2759"/>
<dbReference type="RefSeq" id="XP_041294958.1">
    <property type="nucleotide sequence ID" value="XM_041431117.1"/>
</dbReference>
<organism evidence="1 2">
    <name type="scientific">Suillus discolor</name>
    <dbReference type="NCBI Taxonomy" id="1912936"/>
    <lineage>
        <taxon>Eukaryota</taxon>
        <taxon>Fungi</taxon>
        <taxon>Dikarya</taxon>
        <taxon>Basidiomycota</taxon>
        <taxon>Agaricomycotina</taxon>
        <taxon>Agaricomycetes</taxon>
        <taxon>Agaricomycetidae</taxon>
        <taxon>Boletales</taxon>
        <taxon>Suillineae</taxon>
        <taxon>Suillaceae</taxon>
        <taxon>Suillus</taxon>
    </lineage>
</organism>
<feature type="non-terminal residue" evidence="1">
    <location>
        <position position="74"/>
    </location>
</feature>
<gene>
    <name evidence="1" type="ORF">F5147DRAFT_572876</name>
</gene>
<name>A0A9P7JWG3_9AGAM</name>
<evidence type="ECO:0000313" key="1">
    <source>
        <dbReference type="EMBL" id="KAG2111901.1"/>
    </source>
</evidence>
<proteinExistence type="predicted"/>
<protein>
    <recommendedName>
        <fullName evidence="3">Reverse transcriptase Ty1/copia-type domain-containing protein</fullName>
    </recommendedName>
</protein>
<dbReference type="Proteomes" id="UP000823399">
    <property type="component" value="Unassembled WGS sequence"/>
</dbReference>